<feature type="region of interest" description="Disordered" evidence="4">
    <location>
        <begin position="1"/>
        <end position="89"/>
    </location>
</feature>
<keyword evidence="3" id="KW-0325">Glycoprotein</keyword>
<dbReference type="PANTHER" id="PTHR11311">
    <property type="entry name" value="SPONDIN"/>
    <property type="match status" value="1"/>
</dbReference>
<sequence length="211" mass="23699">SLPQFGGRRCPRKLERKRKCKRNPRCARPDDPNNHYYHHNNNNNNNHNFNNGFGGLESHSLHRDPAEVFVLPPSPPTTPTIPPPTRPPPYRPETPNPLLPYHPDQEYIAPALFNPPSILGNGGLGVVQAPDFTDYADGESVDCEMSEWGPWSPCTHSCGPESLQQRSRNVVMGARGGGAPCGDRYQRRYCHLPPCNRPRQQGVFLAPRPYH</sequence>
<evidence type="ECO:0000313" key="6">
    <source>
        <dbReference type="EMBL" id="KAK3854867.1"/>
    </source>
</evidence>
<keyword evidence="7" id="KW-1185">Reference proteome</keyword>
<comment type="caution">
    <text evidence="6">The sequence shown here is derived from an EMBL/GenBank/DDBJ whole genome shotgun (WGS) entry which is preliminary data.</text>
</comment>
<gene>
    <name evidence="6" type="ORF">Pcinc_038688</name>
</gene>
<dbReference type="Pfam" id="PF19028">
    <property type="entry name" value="TSP1_spondin"/>
    <property type="match status" value="1"/>
</dbReference>
<dbReference type="AlphaFoldDB" id="A0AAE1BRB7"/>
<feature type="compositionally biased region" description="Low complexity" evidence="4">
    <location>
        <begin position="39"/>
        <end position="51"/>
    </location>
</feature>
<dbReference type="InterPro" id="IPR044004">
    <property type="entry name" value="TSP1_spondin_dom"/>
</dbReference>
<protein>
    <recommendedName>
        <fullName evidence="5">Spondin-like TSP1 domain-containing protein</fullName>
    </recommendedName>
</protein>
<feature type="compositionally biased region" description="Pro residues" evidence="4">
    <location>
        <begin position="72"/>
        <end position="89"/>
    </location>
</feature>
<dbReference type="GO" id="GO:0007155">
    <property type="term" value="P:cell adhesion"/>
    <property type="evidence" value="ECO:0007669"/>
    <property type="project" value="TreeGrafter"/>
</dbReference>
<dbReference type="Gene3D" id="2.20.100.10">
    <property type="entry name" value="Thrombospondin type-1 (TSP1) repeat"/>
    <property type="match status" value="1"/>
</dbReference>
<reference evidence="6" key="1">
    <citation type="submission" date="2023-10" db="EMBL/GenBank/DDBJ databases">
        <title>Genome assemblies of two species of porcelain crab, Petrolisthes cinctipes and Petrolisthes manimaculis (Anomura: Porcellanidae).</title>
        <authorList>
            <person name="Angst P."/>
        </authorList>
    </citation>
    <scope>NUCLEOTIDE SEQUENCE</scope>
    <source>
        <strain evidence="6">PB745_01</strain>
        <tissue evidence="6">Gill</tissue>
    </source>
</reference>
<dbReference type="InterPro" id="IPR000884">
    <property type="entry name" value="TSP1_rpt"/>
</dbReference>
<dbReference type="Proteomes" id="UP001286313">
    <property type="component" value="Unassembled WGS sequence"/>
</dbReference>
<keyword evidence="1" id="KW-0732">Signal</keyword>
<evidence type="ECO:0000256" key="1">
    <source>
        <dbReference type="ARBA" id="ARBA00022729"/>
    </source>
</evidence>
<evidence type="ECO:0000256" key="2">
    <source>
        <dbReference type="ARBA" id="ARBA00023157"/>
    </source>
</evidence>
<proteinExistence type="predicted"/>
<accession>A0AAE1BRB7</accession>
<evidence type="ECO:0000313" key="7">
    <source>
        <dbReference type="Proteomes" id="UP001286313"/>
    </source>
</evidence>
<dbReference type="InterPro" id="IPR036383">
    <property type="entry name" value="TSP1_rpt_sf"/>
</dbReference>
<feature type="domain" description="Spondin-like TSP1" evidence="5">
    <location>
        <begin position="143"/>
        <end position="195"/>
    </location>
</feature>
<dbReference type="SUPFAM" id="SSF82895">
    <property type="entry name" value="TSP-1 type 1 repeat"/>
    <property type="match status" value="1"/>
</dbReference>
<name>A0AAE1BRB7_PETCI</name>
<feature type="compositionally biased region" description="Basic residues" evidence="4">
    <location>
        <begin position="9"/>
        <end position="25"/>
    </location>
</feature>
<dbReference type="PROSITE" id="PS50092">
    <property type="entry name" value="TSP1"/>
    <property type="match status" value="1"/>
</dbReference>
<keyword evidence="2" id="KW-1015">Disulfide bond</keyword>
<dbReference type="InterPro" id="IPR051418">
    <property type="entry name" value="Spondin/Thrombospondin_T1"/>
</dbReference>
<evidence type="ECO:0000259" key="5">
    <source>
        <dbReference type="Pfam" id="PF19028"/>
    </source>
</evidence>
<evidence type="ECO:0000256" key="3">
    <source>
        <dbReference type="ARBA" id="ARBA00023180"/>
    </source>
</evidence>
<dbReference type="EMBL" id="JAWQEG010006430">
    <property type="protein sequence ID" value="KAK3854867.1"/>
    <property type="molecule type" value="Genomic_DNA"/>
</dbReference>
<dbReference type="PANTHER" id="PTHR11311:SF15">
    <property type="entry name" value="SPONDIN-2"/>
    <property type="match status" value="1"/>
</dbReference>
<evidence type="ECO:0000256" key="4">
    <source>
        <dbReference type="SAM" id="MobiDB-lite"/>
    </source>
</evidence>
<feature type="non-terminal residue" evidence="6">
    <location>
        <position position="1"/>
    </location>
</feature>
<dbReference type="SMART" id="SM00209">
    <property type="entry name" value="TSP1"/>
    <property type="match status" value="1"/>
</dbReference>
<dbReference type="GO" id="GO:0031012">
    <property type="term" value="C:extracellular matrix"/>
    <property type="evidence" value="ECO:0007669"/>
    <property type="project" value="TreeGrafter"/>
</dbReference>
<organism evidence="6 7">
    <name type="scientific">Petrolisthes cinctipes</name>
    <name type="common">Flat porcelain crab</name>
    <dbReference type="NCBI Taxonomy" id="88211"/>
    <lineage>
        <taxon>Eukaryota</taxon>
        <taxon>Metazoa</taxon>
        <taxon>Ecdysozoa</taxon>
        <taxon>Arthropoda</taxon>
        <taxon>Crustacea</taxon>
        <taxon>Multicrustacea</taxon>
        <taxon>Malacostraca</taxon>
        <taxon>Eumalacostraca</taxon>
        <taxon>Eucarida</taxon>
        <taxon>Decapoda</taxon>
        <taxon>Pleocyemata</taxon>
        <taxon>Anomura</taxon>
        <taxon>Galatheoidea</taxon>
        <taxon>Porcellanidae</taxon>
        <taxon>Petrolisthes</taxon>
    </lineage>
</organism>